<dbReference type="EMBL" id="KV722362">
    <property type="protein sequence ID" value="OCH92944.1"/>
    <property type="molecule type" value="Genomic_DNA"/>
</dbReference>
<evidence type="ECO:0000313" key="5">
    <source>
        <dbReference type="Proteomes" id="UP000250043"/>
    </source>
</evidence>
<dbReference type="SUPFAM" id="SSF48208">
    <property type="entry name" value="Six-hairpin glycosidases"/>
    <property type="match status" value="1"/>
</dbReference>
<proteinExistence type="predicted"/>
<dbReference type="GO" id="GO:0005975">
    <property type="term" value="P:carbohydrate metabolic process"/>
    <property type="evidence" value="ECO:0007669"/>
    <property type="project" value="InterPro"/>
</dbReference>
<name>A0A8E2B1D1_9APHY</name>
<reference evidence="4 5" key="1">
    <citation type="submission" date="2016-07" db="EMBL/GenBank/DDBJ databases">
        <title>Draft genome of the white-rot fungus Obba rivulosa 3A-2.</title>
        <authorList>
            <consortium name="DOE Joint Genome Institute"/>
            <person name="Miettinen O."/>
            <person name="Riley R."/>
            <person name="Acob R."/>
            <person name="Barry K."/>
            <person name="Cullen D."/>
            <person name="De Vries R."/>
            <person name="Hainaut M."/>
            <person name="Hatakka A."/>
            <person name="Henrissat B."/>
            <person name="Hilden K."/>
            <person name="Kuo R."/>
            <person name="Labutti K."/>
            <person name="Lipzen A."/>
            <person name="Makela M.R."/>
            <person name="Sandor L."/>
            <person name="Spatafora J.W."/>
            <person name="Grigoriev I.V."/>
            <person name="Hibbett D.S."/>
        </authorList>
    </citation>
    <scope>NUCLEOTIDE SEQUENCE [LARGE SCALE GENOMIC DNA]</scope>
    <source>
        <strain evidence="4 5">3A-2</strain>
    </source>
</reference>
<dbReference type="InterPro" id="IPR033433">
    <property type="entry name" value="GtaA_N"/>
</dbReference>
<dbReference type="Pfam" id="PF17168">
    <property type="entry name" value="DUF5127"/>
    <property type="match status" value="1"/>
</dbReference>
<evidence type="ECO:0000256" key="1">
    <source>
        <dbReference type="SAM" id="SignalP"/>
    </source>
</evidence>
<dbReference type="PANTHER" id="PTHR31987">
    <property type="entry name" value="GLUTAMINASE A-RELATED"/>
    <property type="match status" value="1"/>
</dbReference>
<dbReference type="Proteomes" id="UP000250043">
    <property type="component" value="Unassembled WGS sequence"/>
</dbReference>
<dbReference type="AlphaFoldDB" id="A0A8E2B1D1"/>
<evidence type="ECO:0000313" key="4">
    <source>
        <dbReference type="EMBL" id="OCH92944.1"/>
    </source>
</evidence>
<feature type="domain" description="Glutaminase A N-terminal" evidence="3">
    <location>
        <begin position="107"/>
        <end position="337"/>
    </location>
</feature>
<feature type="signal peptide" evidence="1">
    <location>
        <begin position="1"/>
        <end position="21"/>
    </location>
</feature>
<dbReference type="InterPro" id="IPR052743">
    <property type="entry name" value="Glutaminase_GtaA"/>
</dbReference>
<gene>
    <name evidence="4" type="ORF">OBBRIDRAFT_863775</name>
</gene>
<evidence type="ECO:0000259" key="2">
    <source>
        <dbReference type="Pfam" id="PF16335"/>
    </source>
</evidence>
<dbReference type="InterPro" id="IPR032514">
    <property type="entry name" value="GtaA_central"/>
</dbReference>
<keyword evidence="5" id="KW-1185">Reference proteome</keyword>
<organism evidence="4 5">
    <name type="scientific">Obba rivulosa</name>
    <dbReference type="NCBI Taxonomy" id="1052685"/>
    <lineage>
        <taxon>Eukaryota</taxon>
        <taxon>Fungi</taxon>
        <taxon>Dikarya</taxon>
        <taxon>Basidiomycota</taxon>
        <taxon>Agaricomycotina</taxon>
        <taxon>Agaricomycetes</taxon>
        <taxon>Polyporales</taxon>
        <taxon>Gelatoporiaceae</taxon>
        <taxon>Obba</taxon>
    </lineage>
</organism>
<sequence length="755" mass="82638">MFVLPLILGLTVAFVASLVQASPSWSATPFNAPAIPLAVRSPYLSTWHQDPNAALYGNWETFWTGTVTAWTGYVHVDGSPFLFMGTPANGAPIPPSAVQKSVNFTATQSSFVFSAGPVDITATFLSPVEPGDLVRQSLPFSYLSITVAPTDGKSHTVQLYTDISAEWVFGDDTQIVEWNTTVGNLITHQVQLQNQTQFQDVGDRIRQGSVYYTIENATGVTFQTGQDAVVRTQFVNNSVLLNTFDTEFRAISDRWPVFAFARDFGQISAPSTPVIHSIGFIRDPAVQYIVANNATQDRSLYFWSNFSTASDAIAFFMQDYSGASTRAQTLDNMISADASSISEQYAGLVALSIRQAFAAFEITISKDGSGQFNTSDVMVFMKEISSGGNVNTVDVIYPIWPMFLYLDPALGKLSLLPLFEYQATGQYPNVWAVHDMGTLYPLALGHNDGKDEMMPIEECGNMLIMTLSYVQRTNDKSLISSYFDLLDQWAQYLVANTLNPANQLDTDDFAGPLANQTNLAVKGIIAIKAMSEIASIAGDSAKSVNYSSIASSYISQWQKLATASTGNHLVLSYGDDTSWGLAYNLYADMLLNTSLVPASVYDMQSNWYATVSNTFGVQLDTRHTYTLSDWEIWTAATTTSSSVRDRMIGDVFTYASSGKTAAPFEDWFDTANGTGIATFKARPVVGGHLALVGSFTLMNLLSVTCPSNHSLRYLPLRCQGEIAPVALALKDLIVVVAHPLPPHRRPHRHNHRRQG</sequence>
<protein>
    <submittedName>
        <fullName evidence="4">DUF1793-domain-containing protein</fullName>
    </submittedName>
</protein>
<feature type="chain" id="PRO_5034582231" evidence="1">
    <location>
        <begin position="22"/>
        <end position="755"/>
    </location>
</feature>
<accession>A0A8E2B1D1</accession>
<keyword evidence="1" id="KW-0732">Signal</keyword>
<dbReference type="PANTHER" id="PTHR31987:SF1">
    <property type="entry name" value="GLUTAMINASE A"/>
    <property type="match status" value="1"/>
</dbReference>
<dbReference type="Pfam" id="PF16335">
    <property type="entry name" value="GtaA_6_Hairpin"/>
    <property type="match status" value="1"/>
</dbReference>
<dbReference type="InterPro" id="IPR008928">
    <property type="entry name" value="6-hairpin_glycosidase_sf"/>
</dbReference>
<feature type="domain" description="Glutaminase A central" evidence="2">
    <location>
        <begin position="342"/>
        <end position="691"/>
    </location>
</feature>
<dbReference type="OrthoDB" id="3918848at2759"/>
<evidence type="ECO:0000259" key="3">
    <source>
        <dbReference type="Pfam" id="PF17168"/>
    </source>
</evidence>